<feature type="transmembrane region" description="Helical" evidence="1">
    <location>
        <begin position="58"/>
        <end position="82"/>
    </location>
</feature>
<protein>
    <submittedName>
        <fullName evidence="2">Uncharacterized protein</fullName>
    </submittedName>
</protein>
<evidence type="ECO:0000313" key="2">
    <source>
        <dbReference type="EMBL" id="KAJ7229046.1"/>
    </source>
</evidence>
<name>A0AAD6YU14_9AGAR</name>
<comment type="caution">
    <text evidence="2">The sequence shown here is derived from an EMBL/GenBank/DDBJ whole genome shotgun (WGS) entry which is preliminary data.</text>
</comment>
<keyword evidence="3" id="KW-1185">Reference proteome</keyword>
<feature type="transmembrane region" description="Helical" evidence="1">
    <location>
        <begin position="20"/>
        <end position="46"/>
    </location>
</feature>
<keyword evidence="1" id="KW-0472">Membrane</keyword>
<feature type="transmembrane region" description="Helical" evidence="1">
    <location>
        <begin position="142"/>
        <end position="164"/>
    </location>
</feature>
<dbReference type="EMBL" id="JARJCW010000002">
    <property type="protein sequence ID" value="KAJ7229046.1"/>
    <property type="molecule type" value="Genomic_DNA"/>
</dbReference>
<sequence length="369" mass="40809">MPNPNSPDESSSEIFSEHTWLQGVFLACVAYGMQAILFTMAIQLLWKARKAETMRRNVALIIYISIIFLLATLYIAGLLQFTQQAFIDDRNIEGGPNTYEDIMFSLPIDMLANVLMVLLTWMCDIINVWRCFVIYRGSRIPMFVVITIPCLLYLASVAMGTLFLKQVGTVSASPWDTSGINWTIPYYVMSLALNILVTILIVLRLLLCRSRVTSLLGKKHGAQYTSVAAMIIESAAIYSTFSLLFLIPFAINTTTSLALSQLFLQALSPVQVFSTLLIVFRVAQGKSWSQKTAITISQTGNFGTSAGTRTLGGTGSLVMRNPGIQVQTDTTTIFTERGKESVILQTLDRNRSVNFNDTESRTSGPEEGA</sequence>
<organism evidence="2 3">
    <name type="scientific">Mycena pura</name>
    <dbReference type="NCBI Taxonomy" id="153505"/>
    <lineage>
        <taxon>Eukaryota</taxon>
        <taxon>Fungi</taxon>
        <taxon>Dikarya</taxon>
        <taxon>Basidiomycota</taxon>
        <taxon>Agaricomycotina</taxon>
        <taxon>Agaricomycetes</taxon>
        <taxon>Agaricomycetidae</taxon>
        <taxon>Agaricales</taxon>
        <taxon>Marasmiineae</taxon>
        <taxon>Mycenaceae</taxon>
        <taxon>Mycena</taxon>
    </lineage>
</organism>
<keyword evidence="1" id="KW-1133">Transmembrane helix</keyword>
<feature type="transmembrane region" description="Helical" evidence="1">
    <location>
        <begin position="263"/>
        <end position="283"/>
    </location>
</feature>
<keyword evidence="1" id="KW-0812">Transmembrane</keyword>
<dbReference type="AlphaFoldDB" id="A0AAD6YU14"/>
<accession>A0AAD6YU14</accession>
<reference evidence="2" key="1">
    <citation type="submission" date="2023-03" db="EMBL/GenBank/DDBJ databases">
        <title>Massive genome expansion in bonnet fungi (Mycena s.s.) driven by repeated elements and novel gene families across ecological guilds.</title>
        <authorList>
            <consortium name="Lawrence Berkeley National Laboratory"/>
            <person name="Harder C.B."/>
            <person name="Miyauchi S."/>
            <person name="Viragh M."/>
            <person name="Kuo A."/>
            <person name="Thoen E."/>
            <person name="Andreopoulos B."/>
            <person name="Lu D."/>
            <person name="Skrede I."/>
            <person name="Drula E."/>
            <person name="Henrissat B."/>
            <person name="Morin E."/>
            <person name="Kohler A."/>
            <person name="Barry K."/>
            <person name="LaButti K."/>
            <person name="Morin E."/>
            <person name="Salamov A."/>
            <person name="Lipzen A."/>
            <person name="Mereny Z."/>
            <person name="Hegedus B."/>
            <person name="Baldrian P."/>
            <person name="Stursova M."/>
            <person name="Weitz H."/>
            <person name="Taylor A."/>
            <person name="Grigoriev I.V."/>
            <person name="Nagy L.G."/>
            <person name="Martin F."/>
            <person name="Kauserud H."/>
        </authorList>
    </citation>
    <scope>NUCLEOTIDE SEQUENCE</scope>
    <source>
        <strain evidence="2">9144</strain>
    </source>
</reference>
<proteinExistence type="predicted"/>
<feature type="transmembrane region" description="Helical" evidence="1">
    <location>
        <begin position="102"/>
        <end position="121"/>
    </location>
</feature>
<dbReference type="Proteomes" id="UP001219525">
    <property type="component" value="Unassembled WGS sequence"/>
</dbReference>
<feature type="transmembrane region" description="Helical" evidence="1">
    <location>
        <begin position="184"/>
        <end position="207"/>
    </location>
</feature>
<gene>
    <name evidence="2" type="ORF">GGX14DRAFT_616508</name>
</gene>
<feature type="transmembrane region" description="Helical" evidence="1">
    <location>
        <begin position="227"/>
        <end position="251"/>
    </location>
</feature>
<evidence type="ECO:0000256" key="1">
    <source>
        <dbReference type="SAM" id="Phobius"/>
    </source>
</evidence>
<evidence type="ECO:0000313" key="3">
    <source>
        <dbReference type="Proteomes" id="UP001219525"/>
    </source>
</evidence>